<accession>A0ABX4BQE9</accession>
<evidence type="ECO:0000313" key="2">
    <source>
        <dbReference type="EMBL" id="OXA79154.1"/>
    </source>
</evidence>
<proteinExistence type="predicted"/>
<evidence type="ECO:0000256" key="1">
    <source>
        <dbReference type="SAM" id="Phobius"/>
    </source>
</evidence>
<name>A0ABX4BQE9_FLAFR</name>
<evidence type="ECO:0008006" key="4">
    <source>
        <dbReference type="Google" id="ProtNLM"/>
    </source>
</evidence>
<dbReference type="Proteomes" id="UP000198382">
    <property type="component" value="Unassembled WGS sequence"/>
</dbReference>
<feature type="transmembrane region" description="Helical" evidence="1">
    <location>
        <begin position="123"/>
        <end position="145"/>
    </location>
</feature>
<sequence length="210" mass="24964">MKENIRLKTLISISLLIFSLPFLQTCSDKSLKNSPAYKSEFTGLVEDSINTKIVYNAVSKINDTIRNYVEVSKIEKQKIIAKDKIEKEIWLKNSKKEFTHNAYFLGFESYKNFEIRFFADKTFYMMLNFTLIIIFTFIMFLISFLKKFKQIIIMSSLNLVFLFTATILLCFWEQIEDIRQIKYGYYLFVLNSILIIVESRKEYKILKTKT</sequence>
<dbReference type="EMBL" id="MUGV01000018">
    <property type="protein sequence ID" value="OXA79154.1"/>
    <property type="molecule type" value="Genomic_DNA"/>
</dbReference>
<feature type="transmembrane region" description="Helical" evidence="1">
    <location>
        <begin position="157"/>
        <end position="175"/>
    </location>
</feature>
<protein>
    <recommendedName>
        <fullName evidence="4">Lipoprotein</fullName>
    </recommendedName>
</protein>
<keyword evidence="1" id="KW-1133">Transmembrane helix</keyword>
<keyword evidence="1" id="KW-0812">Transmembrane</keyword>
<dbReference type="RefSeq" id="WP_074659004.1">
    <property type="nucleotide sequence ID" value="NZ_MUGV01000018.1"/>
</dbReference>
<gene>
    <name evidence="2" type="ORF">B0A65_11450</name>
</gene>
<evidence type="ECO:0000313" key="3">
    <source>
        <dbReference type="Proteomes" id="UP000198382"/>
    </source>
</evidence>
<comment type="caution">
    <text evidence="2">The sequence shown here is derived from an EMBL/GenBank/DDBJ whole genome shotgun (WGS) entry which is preliminary data.</text>
</comment>
<keyword evidence="1" id="KW-0472">Membrane</keyword>
<keyword evidence="3" id="KW-1185">Reference proteome</keyword>
<organism evidence="2 3">
    <name type="scientific">Flavobacterium frigidimaris</name>
    <dbReference type="NCBI Taxonomy" id="262320"/>
    <lineage>
        <taxon>Bacteria</taxon>
        <taxon>Pseudomonadati</taxon>
        <taxon>Bacteroidota</taxon>
        <taxon>Flavobacteriia</taxon>
        <taxon>Flavobacteriales</taxon>
        <taxon>Flavobacteriaceae</taxon>
        <taxon>Flavobacterium</taxon>
    </lineage>
</organism>
<reference evidence="2 3" key="1">
    <citation type="submission" date="2016-11" db="EMBL/GenBank/DDBJ databases">
        <title>Whole genomes of Flavobacteriaceae.</title>
        <authorList>
            <person name="Stine C."/>
            <person name="Li C."/>
            <person name="Tadesse D."/>
        </authorList>
    </citation>
    <scope>NUCLEOTIDE SEQUENCE [LARGE SCALE GENOMIC DNA]</scope>
    <source>
        <strain evidence="2 3">DSM 15937</strain>
    </source>
</reference>